<dbReference type="GO" id="GO:0004672">
    <property type="term" value="F:protein kinase activity"/>
    <property type="evidence" value="ECO:0007669"/>
    <property type="project" value="InterPro"/>
</dbReference>
<dbReference type="Proteomes" id="UP000053558">
    <property type="component" value="Unassembled WGS sequence"/>
</dbReference>
<feature type="non-terminal residue" evidence="2">
    <location>
        <position position="79"/>
    </location>
</feature>
<dbReference type="InterPro" id="IPR000719">
    <property type="entry name" value="Prot_kinase_dom"/>
</dbReference>
<organism evidence="2 3">
    <name type="scientific">Coniophora puteana (strain RWD-64-598)</name>
    <name type="common">Brown rot fungus</name>
    <dbReference type="NCBI Taxonomy" id="741705"/>
    <lineage>
        <taxon>Eukaryota</taxon>
        <taxon>Fungi</taxon>
        <taxon>Dikarya</taxon>
        <taxon>Basidiomycota</taxon>
        <taxon>Agaricomycotina</taxon>
        <taxon>Agaricomycetes</taxon>
        <taxon>Agaricomycetidae</taxon>
        <taxon>Boletales</taxon>
        <taxon>Coniophorineae</taxon>
        <taxon>Coniophoraceae</taxon>
        <taxon>Coniophora</taxon>
    </lineage>
</organism>
<dbReference type="EMBL" id="JH711573">
    <property type="protein sequence ID" value="EIW86271.1"/>
    <property type="molecule type" value="Genomic_DNA"/>
</dbReference>
<feature type="non-terminal residue" evidence="2">
    <location>
        <position position="1"/>
    </location>
</feature>
<keyword evidence="3" id="KW-1185">Reference proteome</keyword>
<dbReference type="PROSITE" id="PS00109">
    <property type="entry name" value="PROTEIN_KINASE_TYR"/>
    <property type="match status" value="1"/>
</dbReference>
<dbReference type="Gene3D" id="1.10.510.10">
    <property type="entry name" value="Transferase(Phosphotransferase) domain 1"/>
    <property type="match status" value="1"/>
</dbReference>
<dbReference type="RefSeq" id="XP_007762390.1">
    <property type="nucleotide sequence ID" value="XM_007764200.1"/>
</dbReference>
<comment type="caution">
    <text evidence="2">The sequence shown here is derived from an EMBL/GenBank/DDBJ whole genome shotgun (WGS) entry which is preliminary data.</text>
</comment>
<dbReference type="KEGG" id="cput:CONPUDRAFT_41544"/>
<reference evidence="3" key="1">
    <citation type="journal article" date="2012" name="Science">
        <title>The Paleozoic origin of enzymatic lignin decomposition reconstructed from 31 fungal genomes.</title>
        <authorList>
            <person name="Floudas D."/>
            <person name="Binder M."/>
            <person name="Riley R."/>
            <person name="Barry K."/>
            <person name="Blanchette R.A."/>
            <person name="Henrissat B."/>
            <person name="Martinez A.T."/>
            <person name="Otillar R."/>
            <person name="Spatafora J.W."/>
            <person name="Yadav J.S."/>
            <person name="Aerts A."/>
            <person name="Benoit I."/>
            <person name="Boyd A."/>
            <person name="Carlson A."/>
            <person name="Copeland A."/>
            <person name="Coutinho P.M."/>
            <person name="de Vries R.P."/>
            <person name="Ferreira P."/>
            <person name="Findley K."/>
            <person name="Foster B."/>
            <person name="Gaskell J."/>
            <person name="Glotzer D."/>
            <person name="Gorecki P."/>
            <person name="Heitman J."/>
            <person name="Hesse C."/>
            <person name="Hori C."/>
            <person name="Igarashi K."/>
            <person name="Jurgens J.A."/>
            <person name="Kallen N."/>
            <person name="Kersten P."/>
            <person name="Kohler A."/>
            <person name="Kuees U."/>
            <person name="Kumar T.K.A."/>
            <person name="Kuo A."/>
            <person name="LaButti K."/>
            <person name="Larrondo L.F."/>
            <person name="Lindquist E."/>
            <person name="Ling A."/>
            <person name="Lombard V."/>
            <person name="Lucas S."/>
            <person name="Lundell T."/>
            <person name="Martin R."/>
            <person name="McLaughlin D.J."/>
            <person name="Morgenstern I."/>
            <person name="Morin E."/>
            <person name="Murat C."/>
            <person name="Nagy L.G."/>
            <person name="Nolan M."/>
            <person name="Ohm R.A."/>
            <person name="Patyshakuliyeva A."/>
            <person name="Rokas A."/>
            <person name="Ruiz-Duenas F.J."/>
            <person name="Sabat G."/>
            <person name="Salamov A."/>
            <person name="Samejima M."/>
            <person name="Schmutz J."/>
            <person name="Slot J.C."/>
            <person name="St John F."/>
            <person name="Stenlid J."/>
            <person name="Sun H."/>
            <person name="Sun S."/>
            <person name="Syed K."/>
            <person name="Tsang A."/>
            <person name="Wiebenga A."/>
            <person name="Young D."/>
            <person name="Pisabarro A."/>
            <person name="Eastwood D.C."/>
            <person name="Martin F."/>
            <person name="Cullen D."/>
            <person name="Grigoriev I.V."/>
            <person name="Hibbett D.S."/>
        </authorList>
    </citation>
    <scope>NUCLEOTIDE SEQUENCE [LARGE SCALE GENOMIC DNA]</scope>
    <source>
        <strain evidence="3">RWD-64-598 SS2</strain>
    </source>
</reference>
<accession>A0A5M3N5Y5</accession>
<feature type="domain" description="Protein kinase" evidence="1">
    <location>
        <begin position="1"/>
        <end position="79"/>
    </location>
</feature>
<dbReference type="GO" id="GO:0005524">
    <property type="term" value="F:ATP binding"/>
    <property type="evidence" value="ECO:0007669"/>
    <property type="project" value="InterPro"/>
</dbReference>
<protein>
    <recommendedName>
        <fullName evidence="1">Protein kinase domain-containing protein</fullName>
    </recommendedName>
</protein>
<dbReference type="InterPro" id="IPR011009">
    <property type="entry name" value="Kinase-like_dom_sf"/>
</dbReference>
<gene>
    <name evidence="2" type="ORF">CONPUDRAFT_41544</name>
</gene>
<dbReference type="SUPFAM" id="SSF56112">
    <property type="entry name" value="Protein kinase-like (PK-like)"/>
    <property type="match status" value="1"/>
</dbReference>
<evidence type="ECO:0000313" key="3">
    <source>
        <dbReference type="Proteomes" id="UP000053558"/>
    </source>
</evidence>
<dbReference type="PROSITE" id="PS50011">
    <property type="entry name" value="PROTEIN_KINASE_DOM"/>
    <property type="match status" value="1"/>
</dbReference>
<sequence>RIIEALINIHKTGVRHGDFAERNVLIRQHPTTKTEFLIRIIDFGSSQLHKCGFEGEVIEHNGLQPDEKEFGCDELYEVC</sequence>
<name>A0A5M3N5Y5_CONPW</name>
<dbReference type="AlphaFoldDB" id="A0A5M3N5Y5"/>
<dbReference type="InterPro" id="IPR008266">
    <property type="entry name" value="Tyr_kinase_AS"/>
</dbReference>
<dbReference type="GeneID" id="19206902"/>
<proteinExistence type="predicted"/>
<evidence type="ECO:0000313" key="2">
    <source>
        <dbReference type="EMBL" id="EIW86271.1"/>
    </source>
</evidence>
<evidence type="ECO:0000259" key="1">
    <source>
        <dbReference type="PROSITE" id="PS50011"/>
    </source>
</evidence>
<dbReference type="OrthoDB" id="2523749at2759"/>